<keyword evidence="1" id="KW-1133">Transmembrane helix</keyword>
<accession>A0ABQ2KEC2</accession>
<keyword evidence="1" id="KW-0472">Membrane</keyword>
<evidence type="ECO:0008006" key="4">
    <source>
        <dbReference type="Google" id="ProtNLM"/>
    </source>
</evidence>
<proteinExistence type="predicted"/>
<protein>
    <recommendedName>
        <fullName evidence="4">DUF998 domain-containing protein</fullName>
    </recommendedName>
</protein>
<feature type="transmembrane region" description="Helical" evidence="1">
    <location>
        <begin position="60"/>
        <end position="82"/>
    </location>
</feature>
<feature type="transmembrane region" description="Helical" evidence="1">
    <location>
        <begin position="170"/>
        <end position="187"/>
    </location>
</feature>
<dbReference type="EMBL" id="BMLM01000001">
    <property type="protein sequence ID" value="GGN79154.1"/>
    <property type="molecule type" value="Genomic_DNA"/>
</dbReference>
<sequence>MRPHPARVRSGRRAARRLLLVGFAACAVLSLVPVDWMRERLRVGCSLEGRDWVCGPTTDYVGSAIGVVVLAAAALTWSWLVLRATAEAPRLRAGQLAVVGVLAVAPAVLQCAGLLLDAILRPSGAEGLEADRIAMWVERGMLPMLVVAGAGALGFVGLRARASGVAPKVAAIQLGGSMGLLLAAAVMSSLGTLPTGVAAAAAIGAGWLVARAQGRDPKHL</sequence>
<keyword evidence="3" id="KW-1185">Reference proteome</keyword>
<organism evidence="2 3">
    <name type="scientific">Agrococcus terreus</name>
    <dbReference type="NCBI Taxonomy" id="574649"/>
    <lineage>
        <taxon>Bacteria</taxon>
        <taxon>Bacillati</taxon>
        <taxon>Actinomycetota</taxon>
        <taxon>Actinomycetes</taxon>
        <taxon>Micrococcales</taxon>
        <taxon>Microbacteriaceae</taxon>
        <taxon>Agrococcus</taxon>
    </lineage>
</organism>
<gene>
    <name evidence="2" type="ORF">GCM10010968_05800</name>
</gene>
<keyword evidence="1" id="KW-0812">Transmembrane</keyword>
<comment type="caution">
    <text evidence="2">The sequence shown here is derived from an EMBL/GenBank/DDBJ whole genome shotgun (WGS) entry which is preliminary data.</text>
</comment>
<feature type="transmembrane region" description="Helical" evidence="1">
    <location>
        <begin position="94"/>
        <end position="120"/>
    </location>
</feature>
<feature type="transmembrane region" description="Helical" evidence="1">
    <location>
        <begin position="193"/>
        <end position="210"/>
    </location>
</feature>
<evidence type="ECO:0000256" key="1">
    <source>
        <dbReference type="SAM" id="Phobius"/>
    </source>
</evidence>
<evidence type="ECO:0000313" key="3">
    <source>
        <dbReference type="Proteomes" id="UP000626982"/>
    </source>
</evidence>
<dbReference type="RefSeq" id="WP_188715868.1">
    <property type="nucleotide sequence ID" value="NZ_BAABBD010000001.1"/>
</dbReference>
<feature type="transmembrane region" description="Helical" evidence="1">
    <location>
        <begin position="140"/>
        <end position="158"/>
    </location>
</feature>
<reference evidence="3" key="1">
    <citation type="journal article" date="2019" name="Int. J. Syst. Evol. Microbiol.">
        <title>The Global Catalogue of Microorganisms (GCM) 10K type strain sequencing project: providing services to taxonomists for standard genome sequencing and annotation.</title>
        <authorList>
            <consortium name="The Broad Institute Genomics Platform"/>
            <consortium name="The Broad Institute Genome Sequencing Center for Infectious Disease"/>
            <person name="Wu L."/>
            <person name="Ma J."/>
        </authorList>
    </citation>
    <scope>NUCLEOTIDE SEQUENCE [LARGE SCALE GENOMIC DNA]</scope>
    <source>
        <strain evidence="3">CGMCC 1.6960</strain>
    </source>
</reference>
<name>A0ABQ2KEC2_9MICO</name>
<evidence type="ECO:0000313" key="2">
    <source>
        <dbReference type="EMBL" id="GGN79154.1"/>
    </source>
</evidence>
<dbReference type="Proteomes" id="UP000626982">
    <property type="component" value="Unassembled WGS sequence"/>
</dbReference>